<dbReference type="Gene3D" id="6.10.140.140">
    <property type="match status" value="1"/>
</dbReference>
<dbReference type="SMART" id="SM00349">
    <property type="entry name" value="KRAB"/>
    <property type="match status" value="1"/>
</dbReference>
<feature type="compositionally biased region" description="Basic and acidic residues" evidence="12">
    <location>
        <begin position="180"/>
        <end position="211"/>
    </location>
</feature>
<dbReference type="GeneID" id="115463663"/>
<dbReference type="InterPro" id="IPR036051">
    <property type="entry name" value="KRAB_dom_sf"/>
</dbReference>
<dbReference type="FunFam" id="3.30.160.60:FF:001009">
    <property type="entry name" value="Zinc finger protein 26"/>
    <property type="match status" value="1"/>
</dbReference>
<keyword evidence="7" id="KW-0805">Transcription regulation</keyword>
<evidence type="ECO:0000259" key="14">
    <source>
        <dbReference type="PROSITE" id="PS50805"/>
    </source>
</evidence>
<proteinExistence type="inferred from homology"/>
<feature type="domain" description="C2H2-type" evidence="13">
    <location>
        <begin position="231"/>
        <end position="258"/>
    </location>
</feature>
<evidence type="ECO:0000256" key="9">
    <source>
        <dbReference type="ARBA" id="ARBA00023163"/>
    </source>
</evidence>
<dbReference type="AlphaFoldDB" id="A0A6P7XCH7"/>
<comment type="subcellular location">
    <subcellularLocation>
        <location evidence="1">Nucleus</location>
    </subcellularLocation>
</comment>
<dbReference type="GO" id="GO:0043565">
    <property type="term" value="F:sequence-specific DNA binding"/>
    <property type="evidence" value="ECO:0007669"/>
    <property type="project" value="TreeGrafter"/>
</dbReference>
<evidence type="ECO:0000313" key="15">
    <source>
        <dbReference type="Proteomes" id="UP000515156"/>
    </source>
</evidence>
<evidence type="ECO:0000256" key="5">
    <source>
        <dbReference type="ARBA" id="ARBA00022771"/>
    </source>
</evidence>
<evidence type="ECO:0000256" key="10">
    <source>
        <dbReference type="ARBA" id="ARBA00023242"/>
    </source>
</evidence>
<keyword evidence="5 11" id="KW-0863">Zinc-finger</keyword>
<dbReference type="PROSITE" id="PS50805">
    <property type="entry name" value="KRAB"/>
    <property type="match status" value="1"/>
</dbReference>
<keyword evidence="4" id="KW-0677">Repeat</keyword>
<reference evidence="16" key="1">
    <citation type="submission" date="2025-08" db="UniProtKB">
        <authorList>
            <consortium name="RefSeq"/>
        </authorList>
    </citation>
    <scope>IDENTIFICATION</scope>
</reference>
<dbReference type="RefSeq" id="XP_030050233.1">
    <property type="nucleotide sequence ID" value="XM_030194373.1"/>
</dbReference>
<sequence>MSAGKEAHLFQPRAADPSAWLVLVQLQNTISSKLERLEGRISSQDRRIAANCRRLDALENKLRVAFEDVAASFSQEKWEYLKGDPKELHREAVKDNYETPISPDTDQKKNNPDILLRIKEEEEPYVWVPQESGMKEMTHSDTDHEAIQEEKQEKNPEDHPIILEPIPRESGNICENLPQRAERREISQSQQKSEKERRNPAGECGRSDGRLPKIPGHLRHHKRKENGKKSFLCETCGRRFDRKYCLLIHQRSHIGHKRFPCSECGKCFIQKFILKLHQKIHTEKKTFTCIECKKCFSRKESLVIHLRTHTRKKPFHCSEGEESYRSRFSLTKHQKMKTERTCVCCKSEDLFLQKENLVHQKGDTGKKQFNCPMCDKSFIYLSQLRRHHLTHTGLAREKRFPCTKCEKSFIYLSELKRHQLIHTGVKPFSCTECDRSFTQLSNMKRHQKIHMGVR</sequence>
<evidence type="ECO:0000313" key="16">
    <source>
        <dbReference type="RefSeq" id="XP_030050233.1"/>
    </source>
</evidence>
<dbReference type="GO" id="GO:0008270">
    <property type="term" value="F:zinc ion binding"/>
    <property type="evidence" value="ECO:0007669"/>
    <property type="project" value="UniProtKB-KW"/>
</dbReference>
<feature type="domain" description="C2H2-type" evidence="13">
    <location>
        <begin position="400"/>
        <end position="427"/>
    </location>
</feature>
<dbReference type="PROSITE" id="PS50157">
    <property type="entry name" value="ZINC_FINGER_C2H2_2"/>
    <property type="match status" value="6"/>
</dbReference>
<evidence type="ECO:0000256" key="3">
    <source>
        <dbReference type="ARBA" id="ARBA00022723"/>
    </source>
</evidence>
<dbReference type="Pfam" id="PF01352">
    <property type="entry name" value="KRAB"/>
    <property type="match status" value="1"/>
</dbReference>
<dbReference type="FunFam" id="3.30.160.60:FF:000770">
    <property type="entry name" value="zinc finger protein 16"/>
    <property type="match status" value="1"/>
</dbReference>
<keyword evidence="9" id="KW-0804">Transcription</keyword>
<evidence type="ECO:0000256" key="4">
    <source>
        <dbReference type="ARBA" id="ARBA00022737"/>
    </source>
</evidence>
<dbReference type="SMART" id="SM00355">
    <property type="entry name" value="ZnF_C2H2"/>
    <property type="match status" value="6"/>
</dbReference>
<feature type="compositionally biased region" description="Basic and acidic residues" evidence="12">
    <location>
        <begin position="135"/>
        <end position="161"/>
    </location>
</feature>
<keyword evidence="10" id="KW-0539">Nucleus</keyword>
<dbReference type="Proteomes" id="UP000515156">
    <property type="component" value="Chromosome 1"/>
</dbReference>
<evidence type="ECO:0000259" key="13">
    <source>
        <dbReference type="PROSITE" id="PS50157"/>
    </source>
</evidence>
<accession>A0A6P7XCH7</accession>
<evidence type="ECO:0000256" key="8">
    <source>
        <dbReference type="ARBA" id="ARBA00023125"/>
    </source>
</evidence>
<dbReference type="CDD" id="cd07765">
    <property type="entry name" value="KRAB_A-box"/>
    <property type="match status" value="1"/>
</dbReference>
<protein>
    <submittedName>
        <fullName evidence="16">Zinc finger protein 182-like</fullName>
    </submittedName>
</protein>
<keyword evidence="8" id="KW-0238">DNA-binding</keyword>
<feature type="domain" description="KRAB" evidence="14">
    <location>
        <begin position="64"/>
        <end position="137"/>
    </location>
</feature>
<evidence type="ECO:0000256" key="1">
    <source>
        <dbReference type="ARBA" id="ARBA00004123"/>
    </source>
</evidence>
<dbReference type="InterPro" id="IPR036236">
    <property type="entry name" value="Znf_C2H2_sf"/>
</dbReference>
<dbReference type="InParanoid" id="A0A6P7XCH7"/>
<dbReference type="PROSITE" id="PS00028">
    <property type="entry name" value="ZINC_FINGER_C2H2_1"/>
    <property type="match status" value="6"/>
</dbReference>
<dbReference type="InterPro" id="IPR001909">
    <property type="entry name" value="KRAB"/>
</dbReference>
<evidence type="ECO:0000256" key="7">
    <source>
        <dbReference type="ARBA" id="ARBA00023015"/>
    </source>
</evidence>
<keyword evidence="6" id="KW-0862">Zinc</keyword>
<organism evidence="15 16">
    <name type="scientific">Microcaecilia unicolor</name>
    <dbReference type="NCBI Taxonomy" id="1415580"/>
    <lineage>
        <taxon>Eukaryota</taxon>
        <taxon>Metazoa</taxon>
        <taxon>Chordata</taxon>
        <taxon>Craniata</taxon>
        <taxon>Vertebrata</taxon>
        <taxon>Euteleostomi</taxon>
        <taxon>Amphibia</taxon>
        <taxon>Gymnophiona</taxon>
        <taxon>Siphonopidae</taxon>
        <taxon>Microcaecilia</taxon>
    </lineage>
</organism>
<feature type="domain" description="C2H2-type" evidence="13">
    <location>
        <begin position="259"/>
        <end position="286"/>
    </location>
</feature>
<keyword evidence="15" id="KW-1185">Reference proteome</keyword>
<evidence type="ECO:0000256" key="12">
    <source>
        <dbReference type="SAM" id="MobiDB-lite"/>
    </source>
</evidence>
<feature type="domain" description="C2H2-type" evidence="13">
    <location>
        <begin position="428"/>
        <end position="454"/>
    </location>
</feature>
<name>A0A6P7XCH7_9AMPH</name>
<evidence type="ECO:0000256" key="11">
    <source>
        <dbReference type="PROSITE-ProRule" id="PRU00042"/>
    </source>
</evidence>
<dbReference type="FunFam" id="3.30.160.60:FF:000100">
    <property type="entry name" value="Zinc finger 45-like"/>
    <property type="match status" value="1"/>
</dbReference>
<feature type="region of interest" description="Disordered" evidence="12">
    <location>
        <begin position="135"/>
        <end position="223"/>
    </location>
</feature>
<feature type="domain" description="C2H2-type" evidence="13">
    <location>
        <begin position="369"/>
        <end position="396"/>
    </location>
</feature>
<dbReference type="PANTHER" id="PTHR24408">
    <property type="entry name" value="ZINC FINGER PROTEIN"/>
    <property type="match status" value="1"/>
</dbReference>
<dbReference type="Pfam" id="PF00096">
    <property type="entry name" value="zf-C2H2"/>
    <property type="match status" value="6"/>
</dbReference>
<evidence type="ECO:0000256" key="6">
    <source>
        <dbReference type="ARBA" id="ARBA00022833"/>
    </source>
</evidence>
<dbReference type="GO" id="GO:0005634">
    <property type="term" value="C:nucleus"/>
    <property type="evidence" value="ECO:0007669"/>
    <property type="project" value="UniProtKB-SubCell"/>
</dbReference>
<dbReference type="GO" id="GO:0000981">
    <property type="term" value="F:DNA-binding transcription factor activity, RNA polymerase II-specific"/>
    <property type="evidence" value="ECO:0007669"/>
    <property type="project" value="TreeGrafter"/>
</dbReference>
<dbReference type="FunFam" id="3.30.160.60:FF:000624">
    <property type="entry name" value="zinc finger protein 697"/>
    <property type="match status" value="1"/>
</dbReference>
<gene>
    <name evidence="16" type="primary">LOC115463663</name>
</gene>
<dbReference type="FunFam" id="3.30.160.60:FF:000358">
    <property type="entry name" value="zinc finger protein 24"/>
    <property type="match status" value="1"/>
</dbReference>
<dbReference type="SUPFAM" id="SSF57667">
    <property type="entry name" value="beta-beta-alpha zinc fingers"/>
    <property type="match status" value="4"/>
</dbReference>
<comment type="similarity">
    <text evidence="2">Belongs to the krueppel C2H2-type zinc-finger protein family.</text>
</comment>
<feature type="domain" description="C2H2-type" evidence="13">
    <location>
        <begin position="287"/>
        <end position="314"/>
    </location>
</feature>
<dbReference type="OrthoDB" id="654211at2759"/>
<dbReference type="PANTHER" id="PTHR24408:SF34">
    <property type="entry name" value="ZINC FINGER PROTEIN 672-RELATED"/>
    <property type="match status" value="1"/>
</dbReference>
<dbReference type="FunFam" id="3.30.160.60:FF:000939">
    <property type="entry name" value="zinc finger protein 8 isoform X1"/>
    <property type="match status" value="1"/>
</dbReference>
<dbReference type="Gene3D" id="3.30.160.60">
    <property type="entry name" value="Classic Zinc Finger"/>
    <property type="match status" value="7"/>
</dbReference>
<evidence type="ECO:0000256" key="2">
    <source>
        <dbReference type="ARBA" id="ARBA00006991"/>
    </source>
</evidence>
<dbReference type="InterPro" id="IPR013087">
    <property type="entry name" value="Znf_C2H2_type"/>
</dbReference>
<dbReference type="KEGG" id="muo:115463663"/>
<keyword evidence="3" id="KW-0479">Metal-binding</keyword>
<dbReference type="SUPFAM" id="SSF109640">
    <property type="entry name" value="KRAB domain (Kruppel-associated box)"/>
    <property type="match status" value="1"/>
</dbReference>